<name>A0A5N3PAM0_9HYPH</name>
<dbReference type="PROSITE" id="PS50850">
    <property type="entry name" value="MFS"/>
    <property type="match status" value="1"/>
</dbReference>
<proteinExistence type="inferred from homology"/>
<feature type="transmembrane region" description="Helical" evidence="10">
    <location>
        <begin position="129"/>
        <end position="151"/>
    </location>
</feature>
<dbReference type="Pfam" id="PF00083">
    <property type="entry name" value="Sugar_tr"/>
    <property type="match status" value="1"/>
</dbReference>
<feature type="transmembrane region" description="Helical" evidence="10">
    <location>
        <begin position="43"/>
        <end position="60"/>
    </location>
</feature>
<dbReference type="FunFam" id="1.20.1250.20:FF:000218">
    <property type="entry name" value="facilitated trehalose transporter Tret1"/>
    <property type="match status" value="1"/>
</dbReference>
<dbReference type="OrthoDB" id="9784658at2"/>
<reference evidence="12 13" key="1">
    <citation type="journal article" date="2019" name="Microorganisms">
        <title>Genome Insights into the Novel Species Microvirga brassicacearum, a Rapeseed Endophyte with Biotechnological Potential.</title>
        <authorList>
            <person name="Jimenez-Gomez A."/>
            <person name="Saati-Santamaria Z."/>
            <person name="Igual J.M."/>
            <person name="Rivas R."/>
            <person name="Mateos P.F."/>
            <person name="Garcia-Fraile P."/>
        </authorList>
    </citation>
    <scope>NUCLEOTIDE SEQUENCE [LARGE SCALE GENOMIC DNA]</scope>
    <source>
        <strain evidence="12 13">CDVBN77</strain>
    </source>
</reference>
<dbReference type="PANTHER" id="PTHR48020:SF12">
    <property type="entry name" value="PROTON MYO-INOSITOL COTRANSPORTER"/>
    <property type="match status" value="1"/>
</dbReference>
<protein>
    <submittedName>
        <fullName evidence="12">Sugar porter family MFS transporter</fullName>
    </submittedName>
</protein>
<dbReference type="PROSITE" id="PS00217">
    <property type="entry name" value="SUGAR_TRANSPORT_2"/>
    <property type="match status" value="1"/>
</dbReference>
<comment type="subcellular location">
    <subcellularLocation>
        <location evidence="1">Cell membrane</location>
        <topology evidence="1">Multi-pass membrane protein</topology>
    </subcellularLocation>
</comment>
<feature type="transmembrane region" description="Helical" evidence="10">
    <location>
        <begin position="275"/>
        <end position="296"/>
    </location>
</feature>
<dbReference type="GO" id="GO:0005886">
    <property type="term" value="C:plasma membrane"/>
    <property type="evidence" value="ECO:0007669"/>
    <property type="project" value="UniProtKB-SubCell"/>
</dbReference>
<feature type="transmembrane region" description="Helical" evidence="10">
    <location>
        <begin position="308"/>
        <end position="330"/>
    </location>
</feature>
<keyword evidence="13" id="KW-1185">Reference proteome</keyword>
<sequence length="457" mass="48295">MIYIVAAVAGIAGFLFGFDEGVIAGALHLLREEFGITPFDEGLMTAAVPLGALGGALIAGRAAETYGRRAPLIAAAVLFTGGALFAALATAVWMLTVARLVLGVAVGIAAMVAPLYISESAPASRRGMLVSIYQLAITLGILGAYVVDFAFADSWRLMFVVGVLPGIALLIGMWRMKDTPRWLALKGRTAEARIAIAHIRDLPPGHANVDDEFADIMRTAAADSRPSSWSDLLNPVIRPALVVSMGLFFFQQLSGINAVIYYAPRVFSEAGFASSSAQILATVGIGIVNVGMTVVGMMLIDRIGRRKLLFIGFAGTALSLGMIALGAAIESSFLDYLTIIGLVLYIAAFAASLGPLPWVMMSEIFPLSVRGLGMSVASLANWGFNFLVVFSFPMLVSTLGLGGVFFIYAIVCAAGLVFTWRFVPETSGVPLEEIEAHLKSGRPIRQLGRVTGQVVLA</sequence>
<dbReference type="InterPro" id="IPR003663">
    <property type="entry name" value="Sugar/inositol_transpt"/>
</dbReference>
<dbReference type="InterPro" id="IPR005828">
    <property type="entry name" value="MFS_sugar_transport-like"/>
</dbReference>
<dbReference type="PRINTS" id="PR00171">
    <property type="entry name" value="SUGRTRNSPORT"/>
</dbReference>
<keyword evidence="6 10" id="KW-0812">Transmembrane</keyword>
<feature type="transmembrane region" description="Helical" evidence="10">
    <location>
        <begin position="336"/>
        <end position="359"/>
    </location>
</feature>
<evidence type="ECO:0000256" key="3">
    <source>
        <dbReference type="ARBA" id="ARBA00022448"/>
    </source>
</evidence>
<evidence type="ECO:0000313" key="12">
    <source>
        <dbReference type="EMBL" id="KAB0266798.1"/>
    </source>
</evidence>
<keyword evidence="4" id="KW-1003">Cell membrane</keyword>
<dbReference type="PANTHER" id="PTHR48020">
    <property type="entry name" value="PROTON MYO-INOSITOL COTRANSPORTER"/>
    <property type="match status" value="1"/>
</dbReference>
<dbReference type="AlphaFoldDB" id="A0A5N3PAM0"/>
<feature type="transmembrane region" description="Helical" evidence="10">
    <location>
        <begin position="240"/>
        <end position="263"/>
    </location>
</feature>
<comment type="similarity">
    <text evidence="2 9">Belongs to the major facilitator superfamily. Sugar transporter (TC 2.A.1.1) family.</text>
</comment>
<dbReference type="InterPro" id="IPR036259">
    <property type="entry name" value="MFS_trans_sf"/>
</dbReference>
<dbReference type="Proteomes" id="UP000325684">
    <property type="component" value="Unassembled WGS sequence"/>
</dbReference>
<evidence type="ECO:0000256" key="7">
    <source>
        <dbReference type="ARBA" id="ARBA00022989"/>
    </source>
</evidence>
<organism evidence="12 13">
    <name type="scientific">Microvirga brassicacearum</name>
    <dbReference type="NCBI Taxonomy" id="2580413"/>
    <lineage>
        <taxon>Bacteria</taxon>
        <taxon>Pseudomonadati</taxon>
        <taxon>Pseudomonadota</taxon>
        <taxon>Alphaproteobacteria</taxon>
        <taxon>Hyphomicrobiales</taxon>
        <taxon>Methylobacteriaceae</taxon>
        <taxon>Microvirga</taxon>
    </lineage>
</organism>
<comment type="caution">
    <text evidence="12">The sequence shown here is derived from an EMBL/GenBank/DDBJ whole genome shotgun (WGS) entry which is preliminary data.</text>
</comment>
<keyword evidence="5" id="KW-0762">Sugar transport</keyword>
<keyword evidence="3 9" id="KW-0813">Transport</keyword>
<feature type="domain" description="Major facilitator superfamily (MFS) profile" evidence="11">
    <location>
        <begin position="5"/>
        <end position="427"/>
    </location>
</feature>
<dbReference type="NCBIfam" id="TIGR00879">
    <property type="entry name" value="SP"/>
    <property type="match status" value="1"/>
</dbReference>
<dbReference type="EMBL" id="VCMV01000015">
    <property type="protein sequence ID" value="KAB0266798.1"/>
    <property type="molecule type" value="Genomic_DNA"/>
</dbReference>
<evidence type="ECO:0000256" key="1">
    <source>
        <dbReference type="ARBA" id="ARBA00004651"/>
    </source>
</evidence>
<feature type="transmembrane region" description="Helical" evidence="10">
    <location>
        <begin position="398"/>
        <end position="418"/>
    </location>
</feature>
<gene>
    <name evidence="12" type="ORF">FEZ63_11910</name>
</gene>
<evidence type="ECO:0000256" key="4">
    <source>
        <dbReference type="ARBA" id="ARBA00022475"/>
    </source>
</evidence>
<dbReference type="InterPro" id="IPR005829">
    <property type="entry name" value="Sugar_transporter_CS"/>
</dbReference>
<dbReference type="Gene3D" id="1.20.1250.20">
    <property type="entry name" value="MFS general substrate transporter like domains"/>
    <property type="match status" value="1"/>
</dbReference>
<dbReference type="InterPro" id="IPR050814">
    <property type="entry name" value="Myo-inositol_Transporter"/>
</dbReference>
<evidence type="ECO:0000259" key="11">
    <source>
        <dbReference type="PROSITE" id="PS50850"/>
    </source>
</evidence>
<feature type="transmembrane region" description="Helical" evidence="10">
    <location>
        <begin position="72"/>
        <end position="94"/>
    </location>
</feature>
<evidence type="ECO:0000256" key="9">
    <source>
        <dbReference type="RuleBase" id="RU003346"/>
    </source>
</evidence>
<keyword evidence="7 10" id="KW-1133">Transmembrane helix</keyword>
<dbReference type="RefSeq" id="WP_150944656.1">
    <property type="nucleotide sequence ID" value="NZ_VCMV01000015.1"/>
</dbReference>
<dbReference type="SUPFAM" id="SSF103473">
    <property type="entry name" value="MFS general substrate transporter"/>
    <property type="match status" value="1"/>
</dbReference>
<keyword evidence="8 10" id="KW-0472">Membrane</keyword>
<feature type="transmembrane region" description="Helical" evidence="10">
    <location>
        <begin position="100"/>
        <end position="117"/>
    </location>
</feature>
<evidence type="ECO:0000256" key="8">
    <source>
        <dbReference type="ARBA" id="ARBA00023136"/>
    </source>
</evidence>
<dbReference type="InterPro" id="IPR020846">
    <property type="entry name" value="MFS_dom"/>
</dbReference>
<feature type="transmembrane region" description="Helical" evidence="10">
    <location>
        <begin position="371"/>
        <end position="392"/>
    </location>
</feature>
<feature type="transmembrane region" description="Helical" evidence="10">
    <location>
        <begin position="157"/>
        <end position="176"/>
    </location>
</feature>
<accession>A0A5N3PAM0</accession>
<evidence type="ECO:0000256" key="10">
    <source>
        <dbReference type="SAM" id="Phobius"/>
    </source>
</evidence>
<evidence type="ECO:0000256" key="5">
    <source>
        <dbReference type="ARBA" id="ARBA00022597"/>
    </source>
</evidence>
<dbReference type="PROSITE" id="PS00216">
    <property type="entry name" value="SUGAR_TRANSPORT_1"/>
    <property type="match status" value="1"/>
</dbReference>
<evidence type="ECO:0000313" key="13">
    <source>
        <dbReference type="Proteomes" id="UP000325684"/>
    </source>
</evidence>
<evidence type="ECO:0000256" key="6">
    <source>
        <dbReference type="ARBA" id="ARBA00022692"/>
    </source>
</evidence>
<dbReference type="GO" id="GO:0022857">
    <property type="term" value="F:transmembrane transporter activity"/>
    <property type="evidence" value="ECO:0007669"/>
    <property type="project" value="InterPro"/>
</dbReference>
<evidence type="ECO:0000256" key="2">
    <source>
        <dbReference type="ARBA" id="ARBA00010992"/>
    </source>
</evidence>